<dbReference type="PANTHER" id="PTHR33327">
    <property type="entry name" value="ENDONUCLEASE"/>
    <property type="match status" value="1"/>
</dbReference>
<evidence type="ECO:0000313" key="3">
    <source>
        <dbReference type="Proteomes" id="UP000887159"/>
    </source>
</evidence>
<dbReference type="EMBL" id="BMAU01021387">
    <property type="protein sequence ID" value="GFY29072.1"/>
    <property type="molecule type" value="Genomic_DNA"/>
</dbReference>
<evidence type="ECO:0000256" key="1">
    <source>
        <dbReference type="SAM" id="MobiDB-lite"/>
    </source>
</evidence>
<organism evidence="2 3">
    <name type="scientific">Trichonephila clavipes</name>
    <name type="common">Golden silk orbweaver</name>
    <name type="synonym">Nephila clavipes</name>
    <dbReference type="NCBI Taxonomy" id="2585209"/>
    <lineage>
        <taxon>Eukaryota</taxon>
        <taxon>Metazoa</taxon>
        <taxon>Ecdysozoa</taxon>
        <taxon>Arthropoda</taxon>
        <taxon>Chelicerata</taxon>
        <taxon>Arachnida</taxon>
        <taxon>Araneae</taxon>
        <taxon>Araneomorphae</taxon>
        <taxon>Entelegynae</taxon>
        <taxon>Araneoidea</taxon>
        <taxon>Nephilidae</taxon>
        <taxon>Trichonephila</taxon>
    </lineage>
</organism>
<sequence>MKELSNGQLQDDFLQSLWLQRMPPHIQTVLSASSEPLDKLAIIADKVFEVVGASSTICAATTVPPPSQSSSCSVQPTMDSLVRQIQELSLQVAELTRERNSSRHQRYSSDRRRSHSRSRSVNRGSGICYYHRRYKEHAHKCVSPCAFVQKTNSGNEICVIPPSPTMNKSLQSNFSLFAANNTKIPAYGMVRKELNLGLRRPFIWTFIIADVSSPIIVADFLKHFNLLIDLKKKRLVDVETSLFTPCVFSNIVQPSILTVDANISFKNILSEYPDLSNPSLISKSASHGTVHHIITTGPPVTARPRRLHLNCMMQ</sequence>
<dbReference type="AlphaFoldDB" id="A0A8X7BG27"/>
<dbReference type="Proteomes" id="UP000887159">
    <property type="component" value="Unassembled WGS sequence"/>
</dbReference>
<gene>
    <name evidence="2" type="primary">Tf2-6_117</name>
    <name evidence="2" type="ORF">TNCV_4722001</name>
</gene>
<protein>
    <submittedName>
        <fullName evidence="2">Transposon Tf2-6 polyprotein</fullName>
    </submittedName>
</protein>
<keyword evidence="3" id="KW-1185">Reference proteome</keyword>
<proteinExistence type="predicted"/>
<feature type="region of interest" description="Disordered" evidence="1">
    <location>
        <begin position="94"/>
        <end position="122"/>
    </location>
</feature>
<evidence type="ECO:0000313" key="2">
    <source>
        <dbReference type="EMBL" id="GFY29072.1"/>
    </source>
</evidence>
<comment type="caution">
    <text evidence="2">The sequence shown here is derived from an EMBL/GenBank/DDBJ whole genome shotgun (WGS) entry which is preliminary data.</text>
</comment>
<feature type="compositionally biased region" description="Basic and acidic residues" evidence="1">
    <location>
        <begin position="95"/>
        <end position="111"/>
    </location>
</feature>
<reference evidence="2" key="1">
    <citation type="submission" date="2020-08" db="EMBL/GenBank/DDBJ databases">
        <title>Multicomponent nature underlies the extraordinary mechanical properties of spider dragline silk.</title>
        <authorList>
            <person name="Kono N."/>
            <person name="Nakamura H."/>
            <person name="Mori M."/>
            <person name="Yoshida Y."/>
            <person name="Ohtoshi R."/>
            <person name="Malay A.D."/>
            <person name="Moran D.A.P."/>
            <person name="Tomita M."/>
            <person name="Numata K."/>
            <person name="Arakawa K."/>
        </authorList>
    </citation>
    <scope>NUCLEOTIDE SEQUENCE</scope>
</reference>
<name>A0A8X7BG27_TRICX</name>
<dbReference type="PANTHER" id="PTHR33327:SF3">
    <property type="entry name" value="RNA-DIRECTED DNA POLYMERASE"/>
    <property type="match status" value="1"/>
</dbReference>
<accession>A0A8X7BG27</accession>